<keyword evidence="1" id="KW-0812">Transmembrane</keyword>
<name>A0ABY4IMD9_9MICO</name>
<feature type="transmembrane region" description="Helical" evidence="1">
    <location>
        <begin position="170"/>
        <end position="192"/>
    </location>
</feature>
<keyword evidence="1" id="KW-0472">Membrane</keyword>
<reference evidence="2 3" key="1">
    <citation type="submission" date="2021-06" db="EMBL/GenBank/DDBJ databases">
        <title>Genome-based taxonomic framework of Microbacterium strains isolated from marine environment, the description of four new species and reclassification of four preexisting species.</title>
        <authorList>
            <person name="Lee S.D."/>
            <person name="Kim S.-M."/>
            <person name="Byeon Y.-S."/>
            <person name="Yang H.L."/>
            <person name="Kim I.S."/>
        </authorList>
    </citation>
    <scope>NUCLEOTIDE SEQUENCE [LARGE SCALE GENOMIC DNA]</scope>
    <source>
        <strain evidence="2 3">SSW1-36</strain>
    </source>
</reference>
<proteinExistence type="predicted"/>
<evidence type="ECO:0000313" key="2">
    <source>
        <dbReference type="EMBL" id="UPL13965.1"/>
    </source>
</evidence>
<keyword evidence="1" id="KW-1133">Transmembrane helix</keyword>
<dbReference type="InterPro" id="IPR013783">
    <property type="entry name" value="Ig-like_fold"/>
</dbReference>
<evidence type="ECO:0000313" key="3">
    <source>
        <dbReference type="Proteomes" id="UP000831963"/>
    </source>
</evidence>
<evidence type="ECO:0008006" key="4">
    <source>
        <dbReference type="Google" id="ProtNLM"/>
    </source>
</evidence>
<keyword evidence="3" id="KW-1185">Reference proteome</keyword>
<dbReference type="RefSeq" id="WP_247957124.1">
    <property type="nucleotide sequence ID" value="NZ_CP078077.1"/>
</dbReference>
<protein>
    <recommendedName>
        <fullName evidence="4">DUF11 domain-containing protein</fullName>
    </recommendedName>
</protein>
<accession>A0ABY4IMD9</accession>
<sequence>MSRIHLLTVTRFAAVLAIALPVLGLLGFGGAPAAAAEQSAPNIAVTLTSDAEALAAGERITYTAEIVNRGEAVQARVVLTPPTYVALGSLDGADVDGNEATWSLTLGAAETKTIEIPARIGDIPEAELRATALLSLYVGDGTSPLVRTASADLIDGVDDVQTEVSPLPGILLAVGIGLVVVLIALAVVFIVLQRRRRAAEEAAKRDAWVGYARRESHPTDAEVETPESG</sequence>
<dbReference type="EMBL" id="CP078077">
    <property type="protein sequence ID" value="UPL13965.1"/>
    <property type="molecule type" value="Genomic_DNA"/>
</dbReference>
<dbReference type="Gene3D" id="2.60.40.10">
    <property type="entry name" value="Immunoglobulins"/>
    <property type="match status" value="1"/>
</dbReference>
<evidence type="ECO:0000256" key="1">
    <source>
        <dbReference type="SAM" id="Phobius"/>
    </source>
</evidence>
<gene>
    <name evidence="2" type="ORF">KV396_05505</name>
</gene>
<organism evidence="2 3">
    <name type="scientific">Microbacterium galbinum</name>
    <dbReference type="NCBI Taxonomy" id="2851646"/>
    <lineage>
        <taxon>Bacteria</taxon>
        <taxon>Bacillati</taxon>
        <taxon>Actinomycetota</taxon>
        <taxon>Actinomycetes</taxon>
        <taxon>Micrococcales</taxon>
        <taxon>Microbacteriaceae</taxon>
        <taxon>Microbacterium</taxon>
    </lineage>
</organism>
<dbReference type="Proteomes" id="UP000831963">
    <property type="component" value="Chromosome"/>
</dbReference>